<proteinExistence type="predicted"/>
<gene>
    <name evidence="1" type="ORF">D2965_05240</name>
</gene>
<reference evidence="1 2" key="1">
    <citation type="submission" date="2018-09" db="EMBL/GenBank/DDBJ databases">
        <title>Genome sequence of Veillonella atypica isolated from periodontal Korean patients.</title>
        <authorList>
            <person name="Lee J.-H."/>
            <person name="Moon J.-H."/>
            <person name="Shin S.-Y."/>
        </authorList>
    </citation>
    <scope>NUCLEOTIDE SEQUENCE [LARGE SCALE GENOMIC DNA]</scope>
    <source>
        <strain evidence="1 2">KHUD_V1</strain>
    </source>
</reference>
<comment type="caution">
    <text evidence="1">The sequence shown here is derived from an EMBL/GenBank/DDBJ whole genome shotgun (WGS) entry which is preliminary data.</text>
</comment>
<sequence length="264" mass="31166">MNAEGKPNMTRLEKLQEKVAGRFEIIEEVAFDHEKGHQYHVLNLETWEEEIRCTGELTGTKDTSFNNYEPGRRYSVSTHGMSDTSFYHQWKQMKSRCNNSTQPYHGTYSLLGYCKEWESFDNFKRDMYDSYKPGLTIDRIDNTKGYSKDNCRWATLKQQQRNKINNTKMPLFNEIPLTVNVIDMADAFGLNTMTLRYRLENNQSPMQALTKQTNKQKEHMQAMTPEEQYQFICESNAILEPILEEALEQYINWYDNQLHASEMK</sequence>
<dbReference type="EMBL" id="QXZZ01000026">
    <property type="protein sequence ID" value="RJY50488.1"/>
    <property type="molecule type" value="Genomic_DNA"/>
</dbReference>
<evidence type="ECO:0000313" key="1">
    <source>
        <dbReference type="EMBL" id="RJY50488.1"/>
    </source>
</evidence>
<dbReference type="RefSeq" id="WP_119982520.1">
    <property type="nucleotide sequence ID" value="NZ_QXZZ01000026.1"/>
</dbReference>
<accession>A0A3A6WC15</accession>
<protein>
    <submittedName>
        <fullName evidence="1">Uncharacterized protein</fullName>
    </submittedName>
</protein>
<dbReference type="Proteomes" id="UP000277803">
    <property type="component" value="Unassembled WGS sequence"/>
</dbReference>
<organism evidence="1 2">
    <name type="scientific">Veillonella atypica</name>
    <dbReference type="NCBI Taxonomy" id="39777"/>
    <lineage>
        <taxon>Bacteria</taxon>
        <taxon>Bacillati</taxon>
        <taxon>Bacillota</taxon>
        <taxon>Negativicutes</taxon>
        <taxon>Veillonellales</taxon>
        <taxon>Veillonellaceae</taxon>
        <taxon>Veillonella</taxon>
    </lineage>
</organism>
<evidence type="ECO:0000313" key="2">
    <source>
        <dbReference type="Proteomes" id="UP000277803"/>
    </source>
</evidence>
<name>A0A3A6WC15_9FIRM</name>
<dbReference type="AlphaFoldDB" id="A0A3A6WC15"/>